<reference evidence="2" key="2">
    <citation type="journal article" date="2012" name="PLoS ONE">
        <title>A Deeply Branching Thermophilic Bacterium with an Ancient Acetyl-CoA Pathway Dominates a Subsurface Ecosystem.</title>
        <authorList>
            <person name="Takami H."/>
            <person name="Noguchi H."/>
            <person name="Takaki Y."/>
            <person name="Uchiyama I."/>
            <person name="Toyoda A."/>
            <person name="Nishi S."/>
            <person name="Chee G.-J."/>
            <person name="Arai W."/>
            <person name="Nunoura T."/>
            <person name="Itoh T."/>
            <person name="Hattori M."/>
            <person name="Takai K."/>
        </authorList>
    </citation>
    <scope>NUCLEOTIDE SEQUENCE</scope>
</reference>
<accession>H5SPM3</accession>
<dbReference type="PANTHER" id="PTHR23026">
    <property type="entry name" value="NADPH NITROREDUCTASE"/>
    <property type="match status" value="1"/>
</dbReference>
<dbReference type="InterPro" id="IPR050627">
    <property type="entry name" value="Nitroreductase/BluB"/>
</dbReference>
<dbReference type="InterPro" id="IPR000415">
    <property type="entry name" value="Nitroreductase-like"/>
</dbReference>
<sequence>MSDPPSFFEVVYTTRALRRFRPDPVPEEVLFQLLDAAIRAPSGQNAQDWRFVIVRDRAVKERMQRWAEEAWRRYSARFPDVDALPRSQRLSLRSVEHLVHHFAEVPVVIVVCGLRGRHMTPGGSIFPAVQNLLLTARALGLGGSIFNLALGNREELRALLGIPESNEIFCALPLGYPQDRHGPVRRKPVKEVAYLERWGARWPFAEAQPDDGWQERWLRG</sequence>
<evidence type="ECO:0000259" key="1">
    <source>
        <dbReference type="Pfam" id="PF00881"/>
    </source>
</evidence>
<evidence type="ECO:0000313" key="2">
    <source>
        <dbReference type="EMBL" id="BAL58109.1"/>
    </source>
</evidence>
<dbReference type="EMBL" id="AP011793">
    <property type="protein sequence ID" value="BAL58109.1"/>
    <property type="molecule type" value="Genomic_DNA"/>
</dbReference>
<dbReference type="PANTHER" id="PTHR23026:SF123">
    <property type="entry name" value="NAD(P)H NITROREDUCTASE RV3131-RELATED"/>
    <property type="match status" value="1"/>
</dbReference>
<organism evidence="2">
    <name type="scientific">uncultured prokaryote</name>
    <dbReference type="NCBI Taxonomy" id="198431"/>
    <lineage>
        <taxon>unclassified sequences</taxon>
        <taxon>environmental samples</taxon>
    </lineage>
</organism>
<protein>
    <submittedName>
        <fullName evidence="2">Nitroreductase</fullName>
    </submittedName>
</protein>
<dbReference type="Gene3D" id="3.40.109.10">
    <property type="entry name" value="NADH Oxidase"/>
    <property type="match status" value="1"/>
</dbReference>
<dbReference type="SUPFAM" id="SSF55469">
    <property type="entry name" value="FMN-dependent nitroreductase-like"/>
    <property type="match status" value="1"/>
</dbReference>
<dbReference type="Pfam" id="PF00881">
    <property type="entry name" value="Nitroreductase"/>
    <property type="match status" value="1"/>
</dbReference>
<reference evidence="2" key="1">
    <citation type="journal article" date="2005" name="Environ. Microbiol.">
        <title>Genetic and functional properties of uncultivated thermophilic crenarchaeotes from a subsurface gold mine as revealed by analysis of genome fragments.</title>
        <authorList>
            <person name="Nunoura T."/>
            <person name="Hirayama H."/>
            <person name="Takami H."/>
            <person name="Oida H."/>
            <person name="Nishi S."/>
            <person name="Shimamura S."/>
            <person name="Suzuki Y."/>
            <person name="Inagaki F."/>
            <person name="Takai K."/>
            <person name="Nealson K.H."/>
            <person name="Horikoshi K."/>
        </authorList>
    </citation>
    <scope>NUCLEOTIDE SEQUENCE</scope>
</reference>
<gene>
    <name evidence="2" type="ORF">HGMM_F54D01C36</name>
</gene>
<dbReference type="GO" id="GO:0016491">
    <property type="term" value="F:oxidoreductase activity"/>
    <property type="evidence" value="ECO:0007669"/>
    <property type="project" value="InterPro"/>
</dbReference>
<dbReference type="AlphaFoldDB" id="H5SPM3"/>
<feature type="domain" description="Nitroreductase" evidence="1">
    <location>
        <begin position="15"/>
        <end position="176"/>
    </location>
</feature>
<proteinExistence type="predicted"/>
<name>H5SPM3_9ZZZZ</name>
<dbReference type="InterPro" id="IPR029479">
    <property type="entry name" value="Nitroreductase"/>
</dbReference>